<dbReference type="EMBL" id="SPHZ02000007">
    <property type="protein sequence ID" value="KAF0907772.1"/>
    <property type="molecule type" value="Genomic_DNA"/>
</dbReference>
<name>A0A6G1D636_9ORYZ</name>
<organism evidence="1 2">
    <name type="scientific">Oryza meyeriana var. granulata</name>
    <dbReference type="NCBI Taxonomy" id="110450"/>
    <lineage>
        <taxon>Eukaryota</taxon>
        <taxon>Viridiplantae</taxon>
        <taxon>Streptophyta</taxon>
        <taxon>Embryophyta</taxon>
        <taxon>Tracheophyta</taxon>
        <taxon>Spermatophyta</taxon>
        <taxon>Magnoliopsida</taxon>
        <taxon>Liliopsida</taxon>
        <taxon>Poales</taxon>
        <taxon>Poaceae</taxon>
        <taxon>BOP clade</taxon>
        <taxon>Oryzoideae</taxon>
        <taxon>Oryzeae</taxon>
        <taxon>Oryzinae</taxon>
        <taxon>Oryza</taxon>
        <taxon>Oryza meyeriana</taxon>
    </lineage>
</organism>
<evidence type="ECO:0000313" key="2">
    <source>
        <dbReference type="Proteomes" id="UP000479710"/>
    </source>
</evidence>
<dbReference type="Proteomes" id="UP000479710">
    <property type="component" value="Unassembled WGS sequence"/>
</dbReference>
<sequence length="71" mass="7054">MSPGLLPVIGPGHDDGAQLNCPSSRLAGSLGLTLPTTSTRGWKLGEGQLAGPEYVHVVTEGGGGGGWQGTV</sequence>
<dbReference type="AlphaFoldDB" id="A0A6G1D636"/>
<comment type="caution">
    <text evidence="1">The sequence shown here is derived from an EMBL/GenBank/DDBJ whole genome shotgun (WGS) entry which is preliminary data.</text>
</comment>
<reference evidence="1 2" key="1">
    <citation type="submission" date="2019-11" db="EMBL/GenBank/DDBJ databases">
        <title>Whole genome sequence of Oryza granulata.</title>
        <authorList>
            <person name="Li W."/>
        </authorList>
    </citation>
    <scope>NUCLEOTIDE SEQUENCE [LARGE SCALE GENOMIC DNA]</scope>
    <source>
        <strain evidence="2">cv. Menghai</strain>
        <tissue evidence="1">Leaf</tissue>
    </source>
</reference>
<accession>A0A6G1D636</accession>
<evidence type="ECO:0000313" key="1">
    <source>
        <dbReference type="EMBL" id="KAF0907772.1"/>
    </source>
</evidence>
<protein>
    <submittedName>
        <fullName evidence="1">Uncharacterized protein</fullName>
    </submittedName>
</protein>
<keyword evidence="2" id="KW-1185">Reference proteome</keyword>
<proteinExistence type="predicted"/>
<gene>
    <name evidence="1" type="ORF">E2562_020857</name>
</gene>